<dbReference type="PANTHER" id="PTHR33164:SF43">
    <property type="entry name" value="HTH-TYPE TRANSCRIPTIONAL REPRESSOR YETL"/>
    <property type="match status" value="1"/>
</dbReference>
<organism evidence="2 3">
    <name type="scientific">Deminuibacter soli</name>
    <dbReference type="NCBI Taxonomy" id="2291815"/>
    <lineage>
        <taxon>Bacteria</taxon>
        <taxon>Pseudomonadati</taxon>
        <taxon>Bacteroidota</taxon>
        <taxon>Chitinophagia</taxon>
        <taxon>Chitinophagales</taxon>
        <taxon>Chitinophagaceae</taxon>
        <taxon>Deminuibacter</taxon>
    </lineage>
</organism>
<dbReference type="Gene3D" id="1.10.10.10">
    <property type="entry name" value="Winged helix-like DNA-binding domain superfamily/Winged helix DNA-binding domain"/>
    <property type="match status" value="1"/>
</dbReference>
<dbReference type="InterPro" id="IPR039422">
    <property type="entry name" value="MarR/SlyA-like"/>
</dbReference>
<dbReference type="GO" id="GO:0006950">
    <property type="term" value="P:response to stress"/>
    <property type="evidence" value="ECO:0007669"/>
    <property type="project" value="TreeGrafter"/>
</dbReference>
<dbReference type="PRINTS" id="PR00598">
    <property type="entry name" value="HTHMARR"/>
</dbReference>
<dbReference type="OrthoDB" id="759747at2"/>
<keyword evidence="3" id="KW-1185">Reference proteome</keyword>
<dbReference type="InterPro" id="IPR036388">
    <property type="entry name" value="WH-like_DNA-bd_sf"/>
</dbReference>
<reference evidence="2 3" key="1">
    <citation type="submission" date="2018-08" db="EMBL/GenBank/DDBJ databases">
        <title>Chitinophagaceae sp. K23C18032701, a novel bacterium isolated from forest soil.</title>
        <authorList>
            <person name="Wang C."/>
        </authorList>
    </citation>
    <scope>NUCLEOTIDE SEQUENCE [LARGE SCALE GENOMIC DNA]</scope>
    <source>
        <strain evidence="2 3">K23C18032701</strain>
    </source>
</reference>
<comment type="caution">
    <text evidence="2">The sequence shown here is derived from an EMBL/GenBank/DDBJ whole genome shotgun (WGS) entry which is preliminary data.</text>
</comment>
<evidence type="ECO:0000259" key="1">
    <source>
        <dbReference type="PROSITE" id="PS50995"/>
    </source>
</evidence>
<feature type="domain" description="HTH marR-type" evidence="1">
    <location>
        <begin position="1"/>
        <end position="160"/>
    </location>
</feature>
<proteinExistence type="predicted"/>
<protein>
    <submittedName>
        <fullName evidence="2">MarR family transcriptional regulator</fullName>
    </submittedName>
</protein>
<gene>
    <name evidence="2" type="ORF">DXN05_10965</name>
</gene>
<dbReference type="RefSeq" id="WP_116847297.1">
    <property type="nucleotide sequence ID" value="NZ_QTJU01000003.1"/>
</dbReference>
<dbReference type="InterPro" id="IPR000835">
    <property type="entry name" value="HTH_MarR-typ"/>
</dbReference>
<dbReference type="InterPro" id="IPR036390">
    <property type="entry name" value="WH_DNA-bd_sf"/>
</dbReference>
<dbReference type="PANTHER" id="PTHR33164">
    <property type="entry name" value="TRANSCRIPTIONAL REGULATOR, MARR FAMILY"/>
    <property type="match status" value="1"/>
</dbReference>
<evidence type="ECO:0000313" key="3">
    <source>
        <dbReference type="Proteomes" id="UP000261284"/>
    </source>
</evidence>
<dbReference type="PROSITE" id="PS50995">
    <property type="entry name" value="HTH_MARR_2"/>
    <property type="match status" value="1"/>
</dbReference>
<evidence type="ECO:0000313" key="2">
    <source>
        <dbReference type="EMBL" id="RFM28051.1"/>
    </source>
</evidence>
<sequence>MNFYQSLGFLVFGSRLKRLSDTFLQDVNKVYKAHKIAFDASWFPVFYILSRKKEVSIREIADELGITHSAASQVVTGLQEKGLVKMAVSRKDARAKAISFTAKGEKLQQKIEPVWQALQQAMEQLACEGNKSKQVLQGLTEMETHLQEQSLFSRIETVLASQQA</sequence>
<dbReference type="InterPro" id="IPR011991">
    <property type="entry name" value="ArsR-like_HTH"/>
</dbReference>
<dbReference type="CDD" id="cd00090">
    <property type="entry name" value="HTH_ARSR"/>
    <property type="match status" value="1"/>
</dbReference>
<dbReference type="GO" id="GO:0003700">
    <property type="term" value="F:DNA-binding transcription factor activity"/>
    <property type="evidence" value="ECO:0007669"/>
    <property type="project" value="InterPro"/>
</dbReference>
<dbReference type="Pfam" id="PF12802">
    <property type="entry name" value="MarR_2"/>
    <property type="match status" value="1"/>
</dbReference>
<name>A0A3E1NJJ8_9BACT</name>
<accession>A0A3E1NJJ8</accession>
<dbReference type="SMART" id="SM00347">
    <property type="entry name" value="HTH_MARR"/>
    <property type="match status" value="1"/>
</dbReference>
<dbReference type="EMBL" id="QTJU01000003">
    <property type="protein sequence ID" value="RFM28051.1"/>
    <property type="molecule type" value="Genomic_DNA"/>
</dbReference>
<dbReference type="SUPFAM" id="SSF46785">
    <property type="entry name" value="Winged helix' DNA-binding domain"/>
    <property type="match status" value="1"/>
</dbReference>
<dbReference type="Proteomes" id="UP000261284">
    <property type="component" value="Unassembled WGS sequence"/>
</dbReference>
<dbReference type="AlphaFoldDB" id="A0A3E1NJJ8"/>